<reference evidence="2 3" key="1">
    <citation type="submission" date="2020-09" db="EMBL/GenBank/DDBJ databases">
        <title>Novel species of Mucilaginibacter isolated from a glacier on the Tibetan Plateau.</title>
        <authorList>
            <person name="Liu Q."/>
            <person name="Xin Y.-H."/>
        </authorList>
    </citation>
    <scope>NUCLEOTIDE SEQUENCE [LARGE SCALE GENOMIC DNA]</scope>
    <source>
        <strain evidence="2 3">CGMCC 1.13878</strain>
    </source>
</reference>
<dbReference type="Pfam" id="PF24390">
    <property type="entry name" value="PRTase-CE"/>
    <property type="match status" value="1"/>
</dbReference>
<protein>
    <recommendedName>
        <fullName evidence="1">PRTase-CE domain-containing protein</fullName>
    </recommendedName>
</protein>
<proteinExistence type="predicted"/>
<feature type="domain" description="PRTase-CE" evidence="1">
    <location>
        <begin position="30"/>
        <end position="335"/>
    </location>
</feature>
<sequence length="342" mass="39877">MEELANKIVDIIYDYRSESGISLDKDHVLTWVSQFDEDDRGFLLSEFLHILPKSYISKELVIDEFNQIFEYLSTYNKYDSIIAFLSHAKFLSCQSEVKSQTKLLAFLDTICFDQYGINLKNCGSEGIKHWIYLDDVLASGGTFKREIINEINTYGIDKINEEKISIIPIFFFLHTWGGNIIKYSIKQEFNIDIVFHRVFEIQNDPRINYYNQNPLFNHVYISSDQGNEKLDAYLNNLDASKHKEFAYRIMGMPKTEGFYSSANNRQRYEKIILDKSIEILSRASSLAPSIRPLGLTYPSYQTFGTGSHAFTWRNVSNTCPVVFWWENHGWHPLFPVENRGNH</sequence>
<dbReference type="InterPro" id="IPR056920">
    <property type="entry name" value="PRTase-CE"/>
</dbReference>
<dbReference type="EMBL" id="JACWMW010000001">
    <property type="protein sequence ID" value="MBD1383734.1"/>
    <property type="molecule type" value="Genomic_DNA"/>
</dbReference>
<keyword evidence="3" id="KW-1185">Reference proteome</keyword>
<accession>A0ABR7WZF9</accession>
<name>A0ABR7WZF9_9SPHI</name>
<evidence type="ECO:0000313" key="2">
    <source>
        <dbReference type="EMBL" id="MBD1383734.1"/>
    </source>
</evidence>
<organism evidence="2 3">
    <name type="scientific">Mucilaginibacter rigui</name>
    <dbReference type="NCBI Taxonomy" id="534635"/>
    <lineage>
        <taxon>Bacteria</taxon>
        <taxon>Pseudomonadati</taxon>
        <taxon>Bacteroidota</taxon>
        <taxon>Sphingobacteriia</taxon>
        <taxon>Sphingobacteriales</taxon>
        <taxon>Sphingobacteriaceae</taxon>
        <taxon>Mucilaginibacter</taxon>
    </lineage>
</organism>
<gene>
    <name evidence="2" type="ORF">IDJ75_00465</name>
</gene>
<dbReference type="Proteomes" id="UP000618754">
    <property type="component" value="Unassembled WGS sequence"/>
</dbReference>
<dbReference type="RefSeq" id="WP_191173655.1">
    <property type="nucleotide sequence ID" value="NZ_JACWMW010000001.1"/>
</dbReference>
<comment type="caution">
    <text evidence="2">The sequence shown here is derived from an EMBL/GenBank/DDBJ whole genome shotgun (WGS) entry which is preliminary data.</text>
</comment>
<evidence type="ECO:0000259" key="1">
    <source>
        <dbReference type="Pfam" id="PF24390"/>
    </source>
</evidence>
<evidence type="ECO:0000313" key="3">
    <source>
        <dbReference type="Proteomes" id="UP000618754"/>
    </source>
</evidence>